<comment type="caution">
    <text evidence="3">The sequence shown here is derived from an EMBL/GenBank/DDBJ whole genome shotgun (WGS) entry which is preliminary data.</text>
</comment>
<dbReference type="Pfam" id="PF00226">
    <property type="entry name" value="DnaJ"/>
    <property type="match status" value="1"/>
</dbReference>
<dbReference type="PANTHER" id="PTHR45295">
    <property type="entry name" value="CHAPERONE PROTEIN DNAJ C76, CHLOROPLASTIC"/>
    <property type="match status" value="1"/>
</dbReference>
<dbReference type="Pfam" id="PF13370">
    <property type="entry name" value="Fer4_13"/>
    <property type="match status" value="1"/>
</dbReference>
<feature type="region of interest" description="Disordered" evidence="1">
    <location>
        <begin position="238"/>
        <end position="261"/>
    </location>
</feature>
<sequence>MQRCPGRDGVGPVQAYASEAPSPRVMAAGVVDYYEILGVDDDASPSEIKTAYRYLAKQCHPDYLGDEGHNMCILLNEAYEILSDARQRQAYNAKLEQALVDERDAYSGKPLSHWCVNSRLGKNEDPAESRALFVDEVSCIGCKMCVWCAMGTFRIEPEFGRSRVFAQWVDKEDDMQAAVDSCPVSCIHWVDKERLPALEYVMQKKMRRVDVGIMMAGQGGGGNDDVFLMSQKFLKQREQREREKARKAQYSPAQEAARKSAASAVRRQQNGFFGRFADMLDETLGAFNNVVNSSVGSSYDDADDDTRVGKRRRARRKALAQSGATIPRHRALVRSGDSWDSSWDSEYESDDE</sequence>
<keyword evidence="4" id="KW-1185">Reference proteome</keyword>
<dbReference type="SUPFAM" id="SSF54862">
    <property type="entry name" value="4Fe-4S ferredoxins"/>
    <property type="match status" value="1"/>
</dbReference>
<dbReference type="EMBL" id="JALJOR010000007">
    <property type="protein sequence ID" value="KAK9814414.1"/>
    <property type="molecule type" value="Genomic_DNA"/>
</dbReference>
<evidence type="ECO:0000313" key="4">
    <source>
        <dbReference type="Proteomes" id="UP001489004"/>
    </source>
</evidence>
<dbReference type="AlphaFoldDB" id="A0AAW1Q1T3"/>
<feature type="domain" description="J" evidence="2">
    <location>
        <begin position="32"/>
        <end position="95"/>
    </location>
</feature>
<feature type="region of interest" description="Disordered" evidence="1">
    <location>
        <begin position="295"/>
        <end position="352"/>
    </location>
</feature>
<reference evidence="3 4" key="1">
    <citation type="journal article" date="2024" name="Nat. Commun.">
        <title>Phylogenomics reveals the evolutionary origins of lichenization in chlorophyte algae.</title>
        <authorList>
            <person name="Puginier C."/>
            <person name="Libourel C."/>
            <person name="Otte J."/>
            <person name="Skaloud P."/>
            <person name="Haon M."/>
            <person name="Grisel S."/>
            <person name="Petersen M."/>
            <person name="Berrin J.G."/>
            <person name="Delaux P.M."/>
            <person name="Dal Grande F."/>
            <person name="Keller J."/>
        </authorList>
    </citation>
    <scope>NUCLEOTIDE SEQUENCE [LARGE SCALE GENOMIC DNA]</scope>
    <source>
        <strain evidence="3 4">SAG 2043</strain>
    </source>
</reference>
<dbReference type="PRINTS" id="PR00625">
    <property type="entry name" value="JDOMAIN"/>
</dbReference>
<dbReference type="InterPro" id="IPR001623">
    <property type="entry name" value="DnaJ_domain"/>
</dbReference>
<dbReference type="InterPro" id="IPR036869">
    <property type="entry name" value="J_dom_sf"/>
</dbReference>
<dbReference type="PROSITE" id="PS50076">
    <property type="entry name" value="DNAJ_2"/>
    <property type="match status" value="1"/>
</dbReference>
<accession>A0AAW1Q1T3</accession>
<feature type="compositionally biased region" description="Low complexity" evidence="1">
    <location>
        <begin position="248"/>
        <end position="261"/>
    </location>
</feature>
<dbReference type="Proteomes" id="UP001489004">
    <property type="component" value="Unassembled WGS sequence"/>
</dbReference>
<dbReference type="PANTHER" id="PTHR45295:SF1">
    <property type="entry name" value="CHAPERONE PROTEIN DNAJ C76, CHLOROPLASTIC"/>
    <property type="match status" value="1"/>
</dbReference>
<feature type="compositionally biased region" description="Basic residues" evidence="1">
    <location>
        <begin position="309"/>
        <end position="318"/>
    </location>
</feature>
<proteinExistence type="predicted"/>
<dbReference type="SMART" id="SM00271">
    <property type="entry name" value="DnaJ"/>
    <property type="match status" value="1"/>
</dbReference>
<feature type="compositionally biased region" description="Acidic residues" evidence="1">
    <location>
        <begin position="343"/>
        <end position="352"/>
    </location>
</feature>
<dbReference type="Gene3D" id="3.30.70.20">
    <property type="match status" value="1"/>
</dbReference>
<gene>
    <name evidence="3" type="ORF">WJX72_005581</name>
</gene>
<protein>
    <recommendedName>
        <fullName evidence="2">J domain-containing protein</fullName>
    </recommendedName>
</protein>
<evidence type="ECO:0000313" key="3">
    <source>
        <dbReference type="EMBL" id="KAK9814414.1"/>
    </source>
</evidence>
<dbReference type="SUPFAM" id="SSF46565">
    <property type="entry name" value="Chaperone J-domain"/>
    <property type="match status" value="1"/>
</dbReference>
<dbReference type="CDD" id="cd06257">
    <property type="entry name" value="DnaJ"/>
    <property type="match status" value="1"/>
</dbReference>
<organism evidence="3 4">
    <name type="scientific">[Myrmecia] bisecta</name>
    <dbReference type="NCBI Taxonomy" id="41462"/>
    <lineage>
        <taxon>Eukaryota</taxon>
        <taxon>Viridiplantae</taxon>
        <taxon>Chlorophyta</taxon>
        <taxon>core chlorophytes</taxon>
        <taxon>Trebouxiophyceae</taxon>
        <taxon>Trebouxiales</taxon>
        <taxon>Trebouxiaceae</taxon>
        <taxon>Myrmecia</taxon>
    </lineage>
</organism>
<evidence type="ECO:0000256" key="1">
    <source>
        <dbReference type="SAM" id="MobiDB-lite"/>
    </source>
</evidence>
<name>A0AAW1Q1T3_9CHLO</name>
<evidence type="ECO:0000259" key="2">
    <source>
        <dbReference type="PROSITE" id="PS50076"/>
    </source>
</evidence>
<dbReference type="Gene3D" id="1.10.287.110">
    <property type="entry name" value="DnaJ domain"/>
    <property type="match status" value="1"/>
</dbReference>